<dbReference type="GO" id="GO:0005634">
    <property type="term" value="C:nucleus"/>
    <property type="evidence" value="ECO:0007669"/>
    <property type="project" value="TreeGrafter"/>
</dbReference>
<dbReference type="GO" id="GO:0030544">
    <property type="term" value="F:Hsp70 protein binding"/>
    <property type="evidence" value="ECO:0007669"/>
    <property type="project" value="TreeGrafter"/>
</dbReference>
<dbReference type="EMBL" id="NAJO01000041">
    <property type="protein sequence ID" value="OQN99176.1"/>
    <property type="molecule type" value="Genomic_DNA"/>
</dbReference>
<feature type="domain" description="Cns1/TTC4 wheel" evidence="4">
    <location>
        <begin position="253"/>
        <end position="363"/>
    </location>
</feature>
<dbReference type="Gene3D" id="1.25.40.10">
    <property type="entry name" value="Tetratricopeptide repeat domain"/>
    <property type="match status" value="1"/>
</dbReference>
<evidence type="ECO:0000313" key="5">
    <source>
        <dbReference type="EMBL" id="OQN99176.1"/>
    </source>
</evidence>
<dbReference type="PANTHER" id="PTHR46035">
    <property type="entry name" value="TETRATRICOPEPTIDE REPEAT PROTEIN 4"/>
    <property type="match status" value="1"/>
</dbReference>
<dbReference type="FunCoup" id="A0A1V8SJ65">
    <property type="interactions" value="2253"/>
</dbReference>
<name>A0A1V8SJ65_9PEZI</name>
<keyword evidence="6" id="KW-1185">Reference proteome</keyword>
<evidence type="ECO:0000256" key="1">
    <source>
        <dbReference type="ARBA" id="ARBA00022737"/>
    </source>
</evidence>
<evidence type="ECO:0000313" key="6">
    <source>
        <dbReference type="Proteomes" id="UP000192596"/>
    </source>
</evidence>
<dbReference type="CDD" id="cd21381">
    <property type="entry name" value="CTWD_TTC4"/>
    <property type="match status" value="1"/>
</dbReference>
<proteinExistence type="inferred from homology"/>
<dbReference type="AlphaFoldDB" id="A0A1V8SJ65"/>
<keyword evidence="2" id="KW-0802">TPR repeat</keyword>
<dbReference type="InParanoid" id="A0A1V8SJ65"/>
<keyword evidence="1" id="KW-0677">Repeat</keyword>
<dbReference type="SMART" id="SM00028">
    <property type="entry name" value="TPR"/>
    <property type="match status" value="2"/>
</dbReference>
<organism evidence="5 6">
    <name type="scientific">Cryoendolithus antarcticus</name>
    <dbReference type="NCBI Taxonomy" id="1507870"/>
    <lineage>
        <taxon>Eukaryota</taxon>
        <taxon>Fungi</taxon>
        <taxon>Dikarya</taxon>
        <taxon>Ascomycota</taxon>
        <taxon>Pezizomycotina</taxon>
        <taxon>Dothideomycetes</taxon>
        <taxon>Dothideomycetidae</taxon>
        <taxon>Cladosporiales</taxon>
        <taxon>Cladosporiaceae</taxon>
        <taxon>Cryoendolithus</taxon>
    </lineage>
</organism>
<dbReference type="InterPro" id="IPR019734">
    <property type="entry name" value="TPR_rpt"/>
</dbReference>
<reference evidence="6" key="1">
    <citation type="submission" date="2017-03" db="EMBL/GenBank/DDBJ databases">
        <title>Genomes of endolithic fungi from Antarctica.</title>
        <authorList>
            <person name="Coleine C."/>
            <person name="Masonjones S."/>
            <person name="Stajich J.E."/>
        </authorList>
    </citation>
    <scope>NUCLEOTIDE SEQUENCE [LARGE SCALE GENOMIC DNA]</scope>
    <source>
        <strain evidence="6">CCFEE 5527</strain>
    </source>
</reference>
<comment type="caution">
    <text evidence="5">The sequence shown here is derived from an EMBL/GenBank/DDBJ whole genome shotgun (WGS) entry which is preliminary data.</text>
</comment>
<dbReference type="PANTHER" id="PTHR46035:SF1">
    <property type="entry name" value="TETRATRICOPEPTIDE REPEAT PROTEIN 4"/>
    <property type="match status" value="1"/>
</dbReference>
<evidence type="ECO:0000256" key="3">
    <source>
        <dbReference type="ARBA" id="ARBA00023602"/>
    </source>
</evidence>
<dbReference type="GO" id="GO:0005829">
    <property type="term" value="C:cytosol"/>
    <property type="evidence" value="ECO:0007669"/>
    <property type="project" value="TreeGrafter"/>
</dbReference>
<dbReference type="Pfam" id="PF18972">
    <property type="entry name" value="Wheel"/>
    <property type="match status" value="1"/>
</dbReference>
<evidence type="ECO:0000256" key="2">
    <source>
        <dbReference type="ARBA" id="ARBA00022803"/>
    </source>
</evidence>
<dbReference type="InterPro" id="IPR011990">
    <property type="entry name" value="TPR-like_helical_dom_sf"/>
</dbReference>
<accession>A0A1V8SJ65</accession>
<protein>
    <recommendedName>
        <fullName evidence="4">Cns1/TTC4 wheel domain-containing protein</fullName>
    </recommendedName>
</protein>
<dbReference type="Proteomes" id="UP000192596">
    <property type="component" value="Unassembled WGS sequence"/>
</dbReference>
<dbReference type="GO" id="GO:0051879">
    <property type="term" value="F:Hsp90 protein binding"/>
    <property type="evidence" value="ECO:0007669"/>
    <property type="project" value="InterPro"/>
</dbReference>
<dbReference type="OrthoDB" id="420195at2759"/>
<dbReference type="GO" id="GO:0006457">
    <property type="term" value="P:protein folding"/>
    <property type="evidence" value="ECO:0007669"/>
    <property type="project" value="TreeGrafter"/>
</dbReference>
<dbReference type="InterPro" id="IPR044059">
    <property type="entry name" value="Csn1/TTC4_wheel"/>
</dbReference>
<gene>
    <name evidence="5" type="ORF">B0A48_15025</name>
</gene>
<dbReference type="STRING" id="1507870.A0A1V8SJ65"/>
<dbReference type="SUPFAM" id="SSF48452">
    <property type="entry name" value="TPR-like"/>
    <property type="match status" value="1"/>
</dbReference>
<comment type="similarity">
    <text evidence="3">Belongs to the TTC4 family.</text>
</comment>
<evidence type="ECO:0000259" key="4">
    <source>
        <dbReference type="Pfam" id="PF18972"/>
    </source>
</evidence>
<sequence length="370" mass="41541">MNSKARLDPTVASADVPPSLANKRQVTADELYKELNRYPLFMTELPAEDEDNEYLEAFKALAYEGTRAEIAENFKTQGNEAVREKRWLDAREFYSKALAALRGPKVPAGASEAEIEMKVEEVDEVAEEKRERENYGSCSRDCAAALKLNFRNVKAWYRAASACLALDKLPEALDACKCGLRVEPANTALVAVKSKIEKRTTHVAEIERSRQERQERVRSEESNLRYALKSRNIVSRTTKDPPDMEDATIKLEDPMEPTSTLKFPVIFLYPLQAQSDFVKACSETETLADHLSYILPPPWDQAGEYSVEGTECYMETVASGLIKAGRKLTLLKLLGSGKVEVLDGLVKVNVVPKAKASIWIEEFKLRRGKQ</sequence>